<feature type="domain" description="Rieske" evidence="8">
    <location>
        <begin position="82"/>
        <end position="147"/>
    </location>
</feature>
<keyword evidence="10" id="KW-1185">Reference proteome</keyword>
<comment type="similarity">
    <text evidence="2">Belongs to the bacterial ring-hydroxylating dioxygenase alpha subunit family.</text>
</comment>
<dbReference type="InterPro" id="IPR036922">
    <property type="entry name" value="Rieske_2Fe-2S_sf"/>
</dbReference>
<evidence type="ECO:0000256" key="6">
    <source>
        <dbReference type="ARBA" id="ARBA00023004"/>
    </source>
</evidence>
<dbReference type="GO" id="GO:0005506">
    <property type="term" value="F:iron ion binding"/>
    <property type="evidence" value="ECO:0007669"/>
    <property type="project" value="InterPro"/>
</dbReference>
<dbReference type="SUPFAM" id="SSF55961">
    <property type="entry name" value="Bet v1-like"/>
    <property type="match status" value="1"/>
</dbReference>
<dbReference type="Proteomes" id="UP000070186">
    <property type="component" value="Unassembled WGS sequence"/>
</dbReference>
<evidence type="ECO:0000256" key="3">
    <source>
        <dbReference type="ARBA" id="ARBA00022714"/>
    </source>
</evidence>
<dbReference type="CDD" id="cd03469">
    <property type="entry name" value="Rieske_RO_Alpha_N"/>
    <property type="match status" value="1"/>
</dbReference>
<accession>A0A133XMM3</accession>
<comment type="caution">
    <text evidence="9">The sequence shown here is derived from an EMBL/GenBank/DDBJ whole genome shotgun (WGS) entry which is preliminary data.</text>
</comment>
<keyword evidence="3" id="KW-0001">2Fe-2S</keyword>
<dbReference type="PROSITE" id="PS51296">
    <property type="entry name" value="RIESKE"/>
    <property type="match status" value="1"/>
</dbReference>
<keyword evidence="4" id="KW-0479">Metal-binding</keyword>
<dbReference type="PANTHER" id="PTHR43756:SF5">
    <property type="entry name" value="CHOLINE MONOOXYGENASE, CHLOROPLASTIC"/>
    <property type="match status" value="1"/>
</dbReference>
<dbReference type="GO" id="GO:0016491">
    <property type="term" value="F:oxidoreductase activity"/>
    <property type="evidence" value="ECO:0007669"/>
    <property type="project" value="UniProtKB-KW"/>
</dbReference>
<dbReference type="EMBL" id="LODL01000007">
    <property type="protein sequence ID" value="KXB32182.1"/>
    <property type="molecule type" value="Genomic_DNA"/>
</dbReference>
<dbReference type="Gene3D" id="2.102.10.10">
    <property type="entry name" value="Rieske [2Fe-2S] iron-sulphur domain"/>
    <property type="match status" value="1"/>
</dbReference>
<reference evidence="9 10" key="1">
    <citation type="submission" date="2015-12" db="EMBL/GenBank/DDBJ databases">
        <title>Nitrous oxide reduction kinetics distinguish bacteria harboring typical versus atypical NosZ.</title>
        <authorList>
            <person name="Yoon S."/>
            <person name="Nissen S."/>
            <person name="Park D."/>
            <person name="Sanford R.A."/>
            <person name="Loeffler F.E."/>
        </authorList>
    </citation>
    <scope>NUCLEOTIDE SEQUENCE [LARGE SCALE GENOMIC DNA]</scope>
    <source>
        <strain evidence="9 10">ATCC BAA-841</strain>
    </source>
</reference>
<proteinExistence type="inferred from homology"/>
<dbReference type="GO" id="GO:0051537">
    <property type="term" value="F:2 iron, 2 sulfur cluster binding"/>
    <property type="evidence" value="ECO:0007669"/>
    <property type="project" value="UniProtKB-KW"/>
</dbReference>
<evidence type="ECO:0000256" key="7">
    <source>
        <dbReference type="ARBA" id="ARBA00023014"/>
    </source>
</evidence>
<dbReference type="STRING" id="281362.AT959_03755"/>
<evidence type="ECO:0000313" key="9">
    <source>
        <dbReference type="EMBL" id="KXB32182.1"/>
    </source>
</evidence>
<dbReference type="CDD" id="cd00680">
    <property type="entry name" value="RHO_alpha_C"/>
    <property type="match status" value="1"/>
</dbReference>
<dbReference type="SUPFAM" id="SSF50022">
    <property type="entry name" value="ISP domain"/>
    <property type="match status" value="1"/>
</dbReference>
<evidence type="ECO:0000256" key="1">
    <source>
        <dbReference type="ARBA" id="ARBA00001962"/>
    </source>
</evidence>
<dbReference type="PANTHER" id="PTHR43756">
    <property type="entry name" value="CHOLINE MONOOXYGENASE, CHLOROPLASTIC"/>
    <property type="match status" value="1"/>
</dbReference>
<organism evidence="9 10">
    <name type="scientific">Dechloromonas denitrificans</name>
    <dbReference type="NCBI Taxonomy" id="281362"/>
    <lineage>
        <taxon>Bacteria</taxon>
        <taxon>Pseudomonadati</taxon>
        <taxon>Pseudomonadota</taxon>
        <taxon>Betaproteobacteria</taxon>
        <taxon>Rhodocyclales</taxon>
        <taxon>Azonexaceae</taxon>
        <taxon>Dechloromonas</taxon>
    </lineage>
</organism>
<dbReference type="Gene3D" id="3.90.380.10">
    <property type="entry name" value="Naphthalene 1,2-dioxygenase Alpha Subunit, Chain A, domain 1"/>
    <property type="match status" value="1"/>
</dbReference>
<dbReference type="Pfam" id="PF00355">
    <property type="entry name" value="Rieske"/>
    <property type="match status" value="1"/>
</dbReference>
<evidence type="ECO:0000256" key="4">
    <source>
        <dbReference type="ARBA" id="ARBA00022723"/>
    </source>
</evidence>
<protein>
    <submittedName>
        <fullName evidence="9">Rieske (2Fe-2S) protein</fullName>
    </submittedName>
</protein>
<evidence type="ECO:0000256" key="5">
    <source>
        <dbReference type="ARBA" id="ARBA00023002"/>
    </source>
</evidence>
<dbReference type="InterPro" id="IPR017941">
    <property type="entry name" value="Rieske_2Fe-2S"/>
</dbReference>
<evidence type="ECO:0000313" key="10">
    <source>
        <dbReference type="Proteomes" id="UP000070186"/>
    </source>
</evidence>
<dbReference type="InterPro" id="IPR001663">
    <property type="entry name" value="Rng_hydr_dOase-A"/>
</dbReference>
<keyword evidence="6" id="KW-0408">Iron</keyword>
<sequence>MSDVATLSRLAPAVSQLPVDWYFDEKIFELEKKLIFDAGPGYVGHQLMVPEAGDFRSLEWKDHGQMLLNGGNEGEHAGIWQMSNVCRHRQAIMLQGSGKVPGNIVCPIHRWTYDTGGQLIGAPHFPQNPCLNLNKAKLENWNGLLFKGPRSAGGDLAGMNVASQLDFTGYKLDHVEMHECNYNWKTFIEVYLEDYHVAPYHPGLGNFVTCDDLTWQFGDWYSVQRVGITSLQKSGSKAYERWQKAVLDVYGSAGKTPEHGAIWLTYFPNIMVEWYPHVLVVSTLIPQAVDKTLNVVEFYYPEEIVDFERAFIEAERAAYMETAIEDDDIGERMDRGRYALMKEGRNEVGPYQSPMEDGMQHFHEFYRRIMQERIASR</sequence>
<evidence type="ECO:0000259" key="8">
    <source>
        <dbReference type="PROSITE" id="PS51296"/>
    </source>
</evidence>
<keyword evidence="7" id="KW-0411">Iron-sulfur</keyword>
<name>A0A133XMM3_9RHOO</name>
<dbReference type="AlphaFoldDB" id="A0A133XMM3"/>
<dbReference type="RefSeq" id="WP_066880731.1">
    <property type="nucleotide sequence ID" value="NZ_LODL01000007.1"/>
</dbReference>
<keyword evidence="5" id="KW-0560">Oxidoreductase</keyword>
<evidence type="ECO:0000256" key="2">
    <source>
        <dbReference type="ARBA" id="ARBA00008751"/>
    </source>
</evidence>
<gene>
    <name evidence="9" type="ORF">AT959_03755</name>
</gene>
<dbReference type="InterPro" id="IPR015879">
    <property type="entry name" value="Ring_hydroxy_dOase_asu_C_dom"/>
</dbReference>
<comment type="cofactor">
    <cofactor evidence="1">
        <name>Fe cation</name>
        <dbReference type="ChEBI" id="CHEBI:24875"/>
    </cofactor>
</comment>
<dbReference type="Pfam" id="PF00848">
    <property type="entry name" value="Ring_hydroxyl_A"/>
    <property type="match status" value="1"/>
</dbReference>